<dbReference type="Pfam" id="PF00512">
    <property type="entry name" value="HisKA"/>
    <property type="match status" value="1"/>
</dbReference>
<feature type="domain" description="Histidine kinase" evidence="8">
    <location>
        <begin position="127"/>
        <end position="346"/>
    </location>
</feature>
<evidence type="ECO:0000256" key="2">
    <source>
        <dbReference type="ARBA" id="ARBA00012438"/>
    </source>
</evidence>
<evidence type="ECO:0000256" key="6">
    <source>
        <dbReference type="ARBA" id="ARBA00023012"/>
    </source>
</evidence>
<protein>
    <recommendedName>
        <fullName evidence="2">histidine kinase</fullName>
        <ecNumber evidence="2">2.7.13.3</ecNumber>
    </recommendedName>
</protein>
<dbReference type="PRINTS" id="PR00344">
    <property type="entry name" value="BCTRLSENSOR"/>
</dbReference>
<keyword evidence="4" id="KW-0808">Transferase</keyword>
<dbReference type="AlphaFoldDB" id="A0A1G5WEU5"/>
<dbReference type="InterPro" id="IPR003661">
    <property type="entry name" value="HisK_dim/P_dom"/>
</dbReference>
<dbReference type="GO" id="GO:0000155">
    <property type="term" value="F:phosphorelay sensor kinase activity"/>
    <property type="evidence" value="ECO:0007669"/>
    <property type="project" value="InterPro"/>
</dbReference>
<keyword evidence="7" id="KW-0472">Membrane</keyword>
<keyword evidence="10" id="KW-1185">Reference proteome</keyword>
<dbReference type="STRING" id="279824.SAMN03080617_01086"/>
<keyword evidence="7" id="KW-0812">Transmembrane</keyword>
<dbReference type="SUPFAM" id="SSF55874">
    <property type="entry name" value="ATPase domain of HSP90 chaperone/DNA topoisomerase II/histidine kinase"/>
    <property type="match status" value="1"/>
</dbReference>
<accession>A0A1G5WEU5</accession>
<evidence type="ECO:0000256" key="7">
    <source>
        <dbReference type="SAM" id="Phobius"/>
    </source>
</evidence>
<dbReference type="OrthoDB" id="9813151at2"/>
<dbReference type="PANTHER" id="PTHR45453:SF1">
    <property type="entry name" value="PHOSPHATE REGULON SENSOR PROTEIN PHOR"/>
    <property type="match status" value="1"/>
</dbReference>
<dbReference type="SUPFAM" id="SSF47384">
    <property type="entry name" value="Homodimeric domain of signal transducing histidine kinase"/>
    <property type="match status" value="1"/>
</dbReference>
<dbReference type="SMART" id="SM00388">
    <property type="entry name" value="HisKA"/>
    <property type="match status" value="1"/>
</dbReference>
<dbReference type="Gene3D" id="3.30.565.10">
    <property type="entry name" value="Histidine kinase-like ATPase, C-terminal domain"/>
    <property type="match status" value="1"/>
</dbReference>
<dbReference type="GO" id="GO:0016036">
    <property type="term" value="P:cellular response to phosphate starvation"/>
    <property type="evidence" value="ECO:0007669"/>
    <property type="project" value="TreeGrafter"/>
</dbReference>
<evidence type="ECO:0000313" key="9">
    <source>
        <dbReference type="EMBL" id="SDA56600.1"/>
    </source>
</evidence>
<feature type="transmembrane region" description="Helical" evidence="7">
    <location>
        <begin position="32"/>
        <end position="59"/>
    </location>
</feature>
<name>A0A1G5WEU5_9BACT</name>
<dbReference type="InterPro" id="IPR050351">
    <property type="entry name" value="BphY/WalK/GraS-like"/>
</dbReference>
<dbReference type="GO" id="GO:0005886">
    <property type="term" value="C:plasma membrane"/>
    <property type="evidence" value="ECO:0007669"/>
    <property type="project" value="TreeGrafter"/>
</dbReference>
<dbReference type="EMBL" id="FMXE01000006">
    <property type="protein sequence ID" value="SDA56600.1"/>
    <property type="molecule type" value="Genomic_DNA"/>
</dbReference>
<sequence length="363" mass="41068">MLTNSRGISLILAFAISALVAAFLSLMPDTNLTILVVAWGLSFSVSYLLITITLEFLVFREIGNIYSLLEKIQKKDLFEISDKSIKSSSLSPLRKINSVINSYALARQKEIETLQKTAEFRKEFIADISHELKTPIFSAQGYIHTLLDGAIEDKQVRLKFLKRAAKSLDSLDVLVQDLLTLNQMESGVIKFIFTEFDLKLLIEEVIEELEHKASKRKIKIDFTFDHEKNYITKADHQKIYRVCQNLIYNAVKYNHDGGEVKVSLKASKTNIQVDIKDDGHGIPPDDLKRIFERFYRVEKSRNKKEGGTGLGLAIVKHILEGHQSKISVSSTVGKGSMFSFSLPLIKDKKTLERELAESKSLTP</sequence>
<evidence type="ECO:0000256" key="3">
    <source>
        <dbReference type="ARBA" id="ARBA00022553"/>
    </source>
</evidence>
<dbReference type="InterPro" id="IPR036097">
    <property type="entry name" value="HisK_dim/P_sf"/>
</dbReference>
<dbReference type="PANTHER" id="PTHR45453">
    <property type="entry name" value="PHOSPHATE REGULON SENSOR PROTEIN PHOR"/>
    <property type="match status" value="1"/>
</dbReference>
<keyword evidence="7" id="KW-1133">Transmembrane helix</keyword>
<dbReference type="SMART" id="SM00387">
    <property type="entry name" value="HATPase_c"/>
    <property type="match status" value="1"/>
</dbReference>
<feature type="transmembrane region" description="Helical" evidence="7">
    <location>
        <begin position="7"/>
        <end position="26"/>
    </location>
</feature>
<evidence type="ECO:0000256" key="1">
    <source>
        <dbReference type="ARBA" id="ARBA00000085"/>
    </source>
</evidence>
<dbReference type="FunFam" id="3.30.565.10:FF:000006">
    <property type="entry name" value="Sensor histidine kinase WalK"/>
    <property type="match status" value="1"/>
</dbReference>
<gene>
    <name evidence="9" type="ORF">SAMN03080617_01086</name>
</gene>
<evidence type="ECO:0000313" key="10">
    <source>
        <dbReference type="Proteomes" id="UP000198756"/>
    </source>
</evidence>
<dbReference type="InterPro" id="IPR036890">
    <property type="entry name" value="HATPase_C_sf"/>
</dbReference>
<proteinExistence type="predicted"/>
<dbReference type="PROSITE" id="PS50109">
    <property type="entry name" value="HIS_KIN"/>
    <property type="match status" value="1"/>
</dbReference>
<dbReference type="Pfam" id="PF02518">
    <property type="entry name" value="HATPase_c"/>
    <property type="match status" value="1"/>
</dbReference>
<reference evidence="10" key="1">
    <citation type="submission" date="2016-10" db="EMBL/GenBank/DDBJ databases">
        <authorList>
            <person name="Varghese N."/>
            <person name="Submissions S."/>
        </authorList>
    </citation>
    <scope>NUCLEOTIDE SEQUENCE [LARGE SCALE GENOMIC DNA]</scope>
    <source>
        <strain evidence="10">DSM 22703</strain>
    </source>
</reference>
<dbReference type="InterPro" id="IPR003594">
    <property type="entry name" value="HATPase_dom"/>
</dbReference>
<dbReference type="Gene3D" id="1.10.287.130">
    <property type="match status" value="1"/>
</dbReference>
<dbReference type="InterPro" id="IPR004358">
    <property type="entry name" value="Sig_transdc_His_kin-like_C"/>
</dbReference>
<evidence type="ECO:0000256" key="4">
    <source>
        <dbReference type="ARBA" id="ARBA00022679"/>
    </source>
</evidence>
<dbReference type="RefSeq" id="WP_092728924.1">
    <property type="nucleotide sequence ID" value="NZ_FMXE01000006.1"/>
</dbReference>
<organism evidence="9 10">
    <name type="scientific">Algoriphagus alkaliphilus</name>
    <dbReference type="NCBI Taxonomy" id="279824"/>
    <lineage>
        <taxon>Bacteria</taxon>
        <taxon>Pseudomonadati</taxon>
        <taxon>Bacteroidota</taxon>
        <taxon>Cytophagia</taxon>
        <taxon>Cytophagales</taxon>
        <taxon>Cyclobacteriaceae</taxon>
        <taxon>Algoriphagus</taxon>
    </lineage>
</organism>
<keyword evidence="5 9" id="KW-0418">Kinase</keyword>
<dbReference type="CDD" id="cd00082">
    <property type="entry name" value="HisKA"/>
    <property type="match status" value="1"/>
</dbReference>
<dbReference type="EC" id="2.7.13.3" evidence="2"/>
<dbReference type="InterPro" id="IPR005467">
    <property type="entry name" value="His_kinase_dom"/>
</dbReference>
<dbReference type="Proteomes" id="UP000198756">
    <property type="component" value="Unassembled WGS sequence"/>
</dbReference>
<evidence type="ECO:0000256" key="5">
    <source>
        <dbReference type="ARBA" id="ARBA00022777"/>
    </source>
</evidence>
<dbReference type="CDD" id="cd00075">
    <property type="entry name" value="HATPase"/>
    <property type="match status" value="1"/>
</dbReference>
<evidence type="ECO:0000259" key="8">
    <source>
        <dbReference type="PROSITE" id="PS50109"/>
    </source>
</evidence>
<dbReference type="GO" id="GO:0004721">
    <property type="term" value="F:phosphoprotein phosphatase activity"/>
    <property type="evidence" value="ECO:0007669"/>
    <property type="project" value="TreeGrafter"/>
</dbReference>
<keyword evidence="6" id="KW-0902">Two-component regulatory system</keyword>
<comment type="catalytic activity">
    <reaction evidence="1">
        <text>ATP + protein L-histidine = ADP + protein N-phospho-L-histidine.</text>
        <dbReference type="EC" id="2.7.13.3"/>
    </reaction>
</comment>
<keyword evidence="3" id="KW-0597">Phosphoprotein</keyword>